<dbReference type="InterPro" id="IPR000073">
    <property type="entry name" value="AB_hydrolase_1"/>
</dbReference>
<dbReference type="SUPFAM" id="SSF53474">
    <property type="entry name" value="alpha/beta-Hydrolases"/>
    <property type="match status" value="1"/>
</dbReference>
<dbReference type="NCBIfam" id="TIGR03695">
    <property type="entry name" value="menH_SHCHC"/>
    <property type="match status" value="1"/>
</dbReference>
<dbReference type="Gene3D" id="3.40.50.1820">
    <property type="entry name" value="alpha/beta hydrolase"/>
    <property type="match status" value="1"/>
</dbReference>
<keyword evidence="6" id="KW-1185">Reference proteome</keyword>
<dbReference type="InterPro" id="IPR029058">
    <property type="entry name" value="AB_hydrolase_fold"/>
</dbReference>
<dbReference type="PANTHER" id="PTHR42916:SF1">
    <property type="entry name" value="PROTEIN PHYLLO, CHLOROPLASTIC"/>
    <property type="match status" value="1"/>
</dbReference>
<reference evidence="5 6" key="1">
    <citation type="submission" date="2018-12" db="EMBL/GenBank/DDBJ databases">
        <authorList>
            <person name="Yu L."/>
        </authorList>
    </citation>
    <scope>NUCLEOTIDE SEQUENCE [LARGE SCALE GENOMIC DNA]</scope>
    <source>
        <strain evidence="5 6">S5H2222</strain>
    </source>
</reference>
<dbReference type="HAMAP" id="MF_01660">
    <property type="entry name" value="MenH"/>
    <property type="match status" value="1"/>
</dbReference>
<comment type="subunit">
    <text evidence="3">Monomer.</text>
</comment>
<dbReference type="GO" id="GO:0009234">
    <property type="term" value="P:menaquinone biosynthetic process"/>
    <property type="evidence" value="ECO:0007669"/>
    <property type="project" value="UniProtKB-UniRule"/>
</dbReference>
<proteinExistence type="inferred from homology"/>
<evidence type="ECO:0000313" key="6">
    <source>
        <dbReference type="Proteomes" id="UP000276349"/>
    </source>
</evidence>
<dbReference type="PANTHER" id="PTHR42916">
    <property type="entry name" value="2-SUCCINYL-5-ENOLPYRUVYL-6-HYDROXY-3-CYCLOHEXENE-1-CARBOXYLATE SYNTHASE"/>
    <property type="match status" value="1"/>
</dbReference>
<feature type="domain" description="AB hydrolase-1" evidence="4">
    <location>
        <begin position="22"/>
        <end position="256"/>
    </location>
</feature>
<comment type="similarity">
    <text evidence="3">Belongs to the AB hydrolase superfamily. MenH family.</text>
</comment>
<name>A0A3S0I1X2_9BACI</name>
<evidence type="ECO:0000313" key="5">
    <source>
        <dbReference type="EMBL" id="RTQ93372.1"/>
    </source>
</evidence>
<protein>
    <recommendedName>
        <fullName evidence="3">Putative 2-succinyl-6-hydroxy-2,4-cyclohexadiene-1-carboxylate synthase</fullName>
        <shortName evidence="3">SHCHC synthase</shortName>
        <ecNumber evidence="3">4.2.99.20</ecNumber>
    </recommendedName>
</protein>
<comment type="function">
    <text evidence="3">Catalyzes a proton abstraction reaction that results in 2,5-elimination of pyruvate from 2-succinyl-5-enolpyruvyl-6-hydroxy-3-cyclohexene-1-carboxylate (SEPHCHC) and the formation of 2-succinyl-6-hydroxy-2,4-cyclohexadiene-1-carboxylate (SHCHC).</text>
</comment>
<comment type="pathway">
    <text evidence="3">Quinol/quinone metabolism; 1,4-dihydroxy-2-naphthoate biosynthesis; 1,4-dihydroxy-2-naphthoate from chorismate: step 3/7.</text>
</comment>
<evidence type="ECO:0000259" key="4">
    <source>
        <dbReference type="Pfam" id="PF00561"/>
    </source>
</evidence>
<dbReference type="EC" id="4.2.99.20" evidence="3"/>
<accession>A0A3S0I1X2</accession>
<dbReference type="Proteomes" id="UP000276349">
    <property type="component" value="Unassembled WGS sequence"/>
</dbReference>
<dbReference type="UniPathway" id="UPA01057">
    <property type="reaction ID" value="UER00900"/>
</dbReference>
<dbReference type="GO" id="GO:0070205">
    <property type="term" value="F:2-succinyl-6-hydroxy-2,4-cyclohexadiene-1-carboxylate synthase activity"/>
    <property type="evidence" value="ECO:0007669"/>
    <property type="project" value="UniProtKB-UniRule"/>
</dbReference>
<evidence type="ECO:0000256" key="2">
    <source>
        <dbReference type="ARBA" id="ARBA00023239"/>
    </source>
</evidence>
<comment type="catalytic activity">
    <reaction evidence="3">
        <text>5-enolpyruvoyl-6-hydroxy-2-succinyl-cyclohex-3-ene-1-carboxylate = (1R,6R)-6-hydroxy-2-succinyl-cyclohexa-2,4-diene-1-carboxylate + pyruvate</text>
        <dbReference type="Rhea" id="RHEA:25597"/>
        <dbReference type="ChEBI" id="CHEBI:15361"/>
        <dbReference type="ChEBI" id="CHEBI:58689"/>
        <dbReference type="ChEBI" id="CHEBI:58818"/>
        <dbReference type="EC" id="4.2.99.20"/>
    </reaction>
</comment>
<sequence>MILSVNGIKVHVRIWNKAAEQTIVMLHGFTGTVGTWEQVASYLPNIRIIAIDLIGHGQTEAPEDVSSYTMQAQIKLLEQTFIQLDLEQFVLLGYSMGGRVALFYTVAYPKRVKQLILESASPGLKTEEERAARRMSDEALANKIEHQGIKDFVEMWENIALFATQKTLPAPIQQAVREERLAQTEIGLANSLRGMGTGAQDELWSQLNNINLPVTLITGSLDEKFYFIAQKMIEELPNGEHLLVENTGHAIHVENPKQFATIVEDALKRNKGVIQ</sequence>
<gene>
    <name evidence="3 5" type="primary">menH</name>
    <name evidence="5" type="ORF">EKG35_09090</name>
</gene>
<dbReference type="OrthoDB" id="9808398at2"/>
<keyword evidence="1 3" id="KW-0474">Menaquinone biosynthesis</keyword>
<comment type="caution">
    <text evidence="5">The sequence shown here is derived from an EMBL/GenBank/DDBJ whole genome shotgun (WGS) entry which is preliminary data.</text>
</comment>
<evidence type="ECO:0000256" key="1">
    <source>
        <dbReference type="ARBA" id="ARBA00022428"/>
    </source>
</evidence>
<comment type="pathway">
    <text evidence="3">Quinol/quinone metabolism; menaquinone biosynthesis.</text>
</comment>
<dbReference type="AlphaFoldDB" id="A0A3S0I1X2"/>
<dbReference type="UniPathway" id="UPA00079"/>
<dbReference type="EMBL" id="RXNR01000020">
    <property type="protein sequence ID" value="RTQ93372.1"/>
    <property type="molecule type" value="Genomic_DNA"/>
</dbReference>
<dbReference type="RefSeq" id="WP_126294135.1">
    <property type="nucleotide sequence ID" value="NZ_RXNR01000020.1"/>
</dbReference>
<dbReference type="Pfam" id="PF00561">
    <property type="entry name" value="Abhydrolase_1"/>
    <property type="match status" value="1"/>
</dbReference>
<evidence type="ECO:0000256" key="3">
    <source>
        <dbReference type="HAMAP-Rule" id="MF_01660"/>
    </source>
</evidence>
<dbReference type="PRINTS" id="PR00111">
    <property type="entry name" value="ABHYDROLASE"/>
</dbReference>
<dbReference type="InterPro" id="IPR022485">
    <property type="entry name" value="SHCHC_synthase_MenH"/>
</dbReference>
<keyword evidence="2 3" id="KW-0456">Lyase</keyword>
<organism evidence="5 6">
    <name type="scientific">Lysinibacillus telephonicus</name>
    <dbReference type="NCBI Taxonomy" id="1714840"/>
    <lineage>
        <taxon>Bacteria</taxon>
        <taxon>Bacillati</taxon>
        <taxon>Bacillota</taxon>
        <taxon>Bacilli</taxon>
        <taxon>Bacillales</taxon>
        <taxon>Bacillaceae</taxon>
        <taxon>Lysinibacillus</taxon>
    </lineage>
</organism>